<keyword evidence="4" id="KW-1185">Reference proteome</keyword>
<keyword evidence="2" id="KW-0472">Membrane</keyword>
<dbReference type="Gene3D" id="2.60.120.260">
    <property type="entry name" value="Galactose-binding domain-like"/>
    <property type="match status" value="2"/>
</dbReference>
<proteinExistence type="predicted"/>
<feature type="transmembrane region" description="Helical" evidence="2">
    <location>
        <begin position="279"/>
        <end position="300"/>
    </location>
</feature>
<protein>
    <submittedName>
        <fullName evidence="3">Uncharacterized protein</fullName>
    </submittedName>
</protein>
<evidence type="ECO:0000313" key="3">
    <source>
        <dbReference type="EMBL" id="KAJ3843325.1"/>
    </source>
</evidence>
<comment type="caution">
    <text evidence="3">The sequence shown here is derived from an EMBL/GenBank/DDBJ whole genome shotgun (WGS) entry which is preliminary data.</text>
</comment>
<keyword evidence="2" id="KW-1133">Transmembrane helix</keyword>
<organism evidence="3 4">
    <name type="scientific">Lentinula raphanica</name>
    <dbReference type="NCBI Taxonomy" id="153919"/>
    <lineage>
        <taxon>Eukaryota</taxon>
        <taxon>Fungi</taxon>
        <taxon>Dikarya</taxon>
        <taxon>Basidiomycota</taxon>
        <taxon>Agaricomycotina</taxon>
        <taxon>Agaricomycetes</taxon>
        <taxon>Agaricomycetidae</taxon>
        <taxon>Agaricales</taxon>
        <taxon>Marasmiineae</taxon>
        <taxon>Omphalotaceae</taxon>
        <taxon>Lentinula</taxon>
    </lineage>
</organism>
<feature type="region of interest" description="Disordered" evidence="1">
    <location>
        <begin position="340"/>
        <end position="390"/>
    </location>
</feature>
<feature type="region of interest" description="Disordered" evidence="1">
    <location>
        <begin position="520"/>
        <end position="548"/>
    </location>
</feature>
<feature type="compositionally biased region" description="Low complexity" evidence="1">
    <location>
        <begin position="346"/>
        <end position="357"/>
    </location>
</feature>
<name>A0AA38PIL5_9AGAR</name>
<evidence type="ECO:0000256" key="2">
    <source>
        <dbReference type="SAM" id="Phobius"/>
    </source>
</evidence>
<evidence type="ECO:0000256" key="1">
    <source>
        <dbReference type="SAM" id="MobiDB-lite"/>
    </source>
</evidence>
<feature type="compositionally biased region" description="Basic and acidic residues" evidence="1">
    <location>
        <begin position="521"/>
        <end position="530"/>
    </location>
</feature>
<sequence length="548" mass="60237">MSNFFIVDDQDASIKYTGKWKLAGQQIDYSQTASAGSSGATMSFSFSGNFITAVGDIYTGESCNATFNIDGSLTNFTSPPTMDHNLYQQTLFTSPTLDDGNHTLIYTVETCNDTQPALWLDYLLYNTSTSPVIGGTAFYDDRDSRIAYTGVWNSTSEDNSFRGTITGFEQNGSLLFDFQGTSVQVFGRLDNTSIGQITDSIFSVDGTSPVTFTAVTSSNIAHNKQLYASRTLDQGQHRLTVNNTGSLPLWVDYILVRGQTTTGNTQIANNTGNSHARTVGSVVGGICGILLIITITILLYRRRYKFSFIKRFKNKSGQQDYSSPDKADMDEIMVPHRPQFRAHQASSSLSKASSVYESEQRSSTHRQPPLLSSQDAYDTSISGSDASESGYNEVTHFEERLHPQSSYEASYISMPNPYSTRHSHRSYSESSVAYYSVAADDSDMRSSSYAHTSAMPPLTNTPSENMSSNGYGFNFIPTRHLQSATVHEDQSSEADIKQRQGQFFVLSVDGLTASPLVHTDSGIRLHDSPRHGSGSHSQPELPPVYTEE</sequence>
<accession>A0AA38PIL5</accession>
<keyword evidence="2" id="KW-0812">Transmembrane</keyword>
<gene>
    <name evidence="3" type="ORF">F5878DRAFT_605316</name>
</gene>
<evidence type="ECO:0000313" key="4">
    <source>
        <dbReference type="Proteomes" id="UP001163846"/>
    </source>
</evidence>
<dbReference type="Proteomes" id="UP001163846">
    <property type="component" value="Unassembled WGS sequence"/>
</dbReference>
<dbReference type="AlphaFoldDB" id="A0AA38PIL5"/>
<reference evidence="3" key="1">
    <citation type="submission" date="2022-08" db="EMBL/GenBank/DDBJ databases">
        <authorList>
            <consortium name="DOE Joint Genome Institute"/>
            <person name="Min B."/>
            <person name="Riley R."/>
            <person name="Sierra-Patev S."/>
            <person name="Naranjo-Ortiz M."/>
            <person name="Looney B."/>
            <person name="Konkel Z."/>
            <person name="Slot J.C."/>
            <person name="Sakamoto Y."/>
            <person name="Steenwyk J.L."/>
            <person name="Rokas A."/>
            <person name="Carro J."/>
            <person name="Camarero S."/>
            <person name="Ferreira P."/>
            <person name="Molpeceres G."/>
            <person name="Ruiz-Duenas F.J."/>
            <person name="Serrano A."/>
            <person name="Henrissat B."/>
            <person name="Drula E."/>
            <person name="Hughes K.W."/>
            <person name="Mata J.L."/>
            <person name="Ishikawa N.K."/>
            <person name="Vargas-Isla R."/>
            <person name="Ushijima S."/>
            <person name="Smith C.A."/>
            <person name="Ahrendt S."/>
            <person name="Andreopoulos W."/>
            <person name="He G."/>
            <person name="Labutti K."/>
            <person name="Lipzen A."/>
            <person name="Ng V."/>
            <person name="Sandor L."/>
            <person name="Barry K."/>
            <person name="Martinez A.T."/>
            <person name="Xiao Y."/>
            <person name="Gibbons J.G."/>
            <person name="Terashima K."/>
            <person name="Hibbett D.S."/>
            <person name="Grigoriev I.V."/>
        </authorList>
    </citation>
    <scope>NUCLEOTIDE SEQUENCE</scope>
    <source>
        <strain evidence="3">TFB9207</strain>
    </source>
</reference>
<feature type="compositionally biased region" description="Polar residues" evidence="1">
    <location>
        <begin position="370"/>
        <end position="390"/>
    </location>
</feature>
<dbReference type="EMBL" id="MU805979">
    <property type="protein sequence ID" value="KAJ3843325.1"/>
    <property type="molecule type" value="Genomic_DNA"/>
</dbReference>